<dbReference type="EMBL" id="JAAMPI010000006">
    <property type="protein sequence ID" value="KAF4637898.1"/>
    <property type="molecule type" value="Genomic_DNA"/>
</dbReference>
<accession>A0A8H4RYH8</accession>
<dbReference type="AlphaFoldDB" id="A0A8H4RYH8"/>
<comment type="caution">
    <text evidence="1">The sequence shown here is derived from an EMBL/GenBank/DDBJ whole genome shotgun (WGS) entry which is preliminary data.</text>
</comment>
<evidence type="ECO:0000313" key="1">
    <source>
        <dbReference type="EMBL" id="KAF4637898.1"/>
    </source>
</evidence>
<evidence type="ECO:0000313" key="2">
    <source>
        <dbReference type="Proteomes" id="UP000566819"/>
    </source>
</evidence>
<dbReference type="PANTHER" id="PTHR48312:SF1">
    <property type="entry name" value="SULFOTRANSFERASE"/>
    <property type="match status" value="1"/>
</dbReference>
<organism evidence="1 2">
    <name type="scientific">Cudoniella acicularis</name>
    <dbReference type="NCBI Taxonomy" id="354080"/>
    <lineage>
        <taxon>Eukaryota</taxon>
        <taxon>Fungi</taxon>
        <taxon>Dikarya</taxon>
        <taxon>Ascomycota</taxon>
        <taxon>Pezizomycotina</taxon>
        <taxon>Leotiomycetes</taxon>
        <taxon>Helotiales</taxon>
        <taxon>Tricladiaceae</taxon>
        <taxon>Cudoniella</taxon>
    </lineage>
</organism>
<evidence type="ECO:0008006" key="3">
    <source>
        <dbReference type="Google" id="ProtNLM"/>
    </source>
</evidence>
<name>A0A8H4RYH8_9HELO</name>
<sequence length="410" mass="46361">MQTTRVRVNGRALNSGAELRIVKVNSPTNGSYWKVRYQTACHFLHLRGTFLNNLEASRASHPSLTVFMTRRDILTCIHEPFGDAFYFGPERLSARYEEDEKAREDSGFANSTFKTIFERIEKEGEEGKRLFIKDITHYLVPPEGKQASIAPSLGGMTIKKDVGTSGNPTDGLNGNLTSNGAYKNLMNGVTNGIMNGHLNGTMNSVNRAPYPYDAAAEPENPTVVPAEILKQFHFTFLIRHPRHSIPSYYRCTIPPLNKTTGFYDFMPSEAGYDELRRVFDFLVNEKQVGPSLAGQHGELLDGEVSITVIDADDLLDDPEAIILAYCKEVGIKYDPKMLIWEYEEDHNRAKEAFEKWRGFHDDAINSTSLKPRSATHWREKYGEEGQKTIRECVNANIPDYEYLKSFAIKV</sequence>
<dbReference type="InterPro" id="IPR027417">
    <property type="entry name" value="P-loop_NTPase"/>
</dbReference>
<protein>
    <recommendedName>
        <fullName evidence="3">P-loop containing nucleoside triphosphate hydrolase protein</fullName>
    </recommendedName>
</protein>
<reference evidence="1 2" key="1">
    <citation type="submission" date="2020-03" db="EMBL/GenBank/DDBJ databases">
        <title>Draft Genome Sequence of Cudoniella acicularis.</title>
        <authorList>
            <person name="Buettner E."/>
            <person name="Kellner H."/>
        </authorList>
    </citation>
    <scope>NUCLEOTIDE SEQUENCE [LARGE SCALE GENOMIC DNA]</scope>
    <source>
        <strain evidence="1 2">DSM 108380</strain>
    </source>
</reference>
<keyword evidence="2" id="KW-1185">Reference proteome</keyword>
<dbReference type="SUPFAM" id="SSF52540">
    <property type="entry name" value="P-loop containing nucleoside triphosphate hydrolases"/>
    <property type="match status" value="1"/>
</dbReference>
<dbReference type="OrthoDB" id="2405944at2759"/>
<dbReference type="Proteomes" id="UP000566819">
    <property type="component" value="Unassembled WGS sequence"/>
</dbReference>
<dbReference type="PANTHER" id="PTHR48312">
    <property type="match status" value="1"/>
</dbReference>
<proteinExistence type="predicted"/>
<dbReference type="Gene3D" id="3.40.50.300">
    <property type="entry name" value="P-loop containing nucleotide triphosphate hydrolases"/>
    <property type="match status" value="1"/>
</dbReference>
<gene>
    <name evidence="1" type="ORF">G7Y89_g174</name>
</gene>